<evidence type="ECO:0000313" key="3">
    <source>
        <dbReference type="EMBL" id="CAJ1931115.1"/>
    </source>
</evidence>
<dbReference type="CDD" id="cd00158">
    <property type="entry name" value="RHOD"/>
    <property type="match status" value="1"/>
</dbReference>
<proteinExistence type="predicted"/>
<evidence type="ECO:0000259" key="2">
    <source>
        <dbReference type="PROSITE" id="PS50206"/>
    </source>
</evidence>
<sequence>MNKLFSLLVALLPILTYSLSSPAMFNRIARSSFQQVNRRSTALFMSSDRKPGVASPEELRDFVKAAGDKLLVVDARNADASAEPGDQKSLAVAPLPGDGVRPKAVNLIWDRETNSMPMPDVDKDTYVITHCGGGGRGQKAKDFLIEKGFTNVLNGAGPKETDCWAEFGEL</sequence>
<dbReference type="Pfam" id="PF00581">
    <property type="entry name" value="Rhodanese"/>
    <property type="match status" value="1"/>
</dbReference>
<feature type="domain" description="Rhodanese" evidence="2">
    <location>
        <begin position="66"/>
        <end position="161"/>
    </location>
</feature>
<dbReference type="AlphaFoldDB" id="A0AAD2CGA6"/>
<evidence type="ECO:0000313" key="4">
    <source>
        <dbReference type="Proteomes" id="UP001295423"/>
    </source>
</evidence>
<dbReference type="EMBL" id="CAKOGP040000125">
    <property type="protein sequence ID" value="CAJ1931115.1"/>
    <property type="molecule type" value="Genomic_DNA"/>
</dbReference>
<keyword evidence="1" id="KW-0732">Signal</keyword>
<comment type="caution">
    <text evidence="3">The sequence shown here is derived from an EMBL/GenBank/DDBJ whole genome shotgun (WGS) entry which is preliminary data.</text>
</comment>
<name>A0AAD2CGA6_9STRA</name>
<dbReference type="Gene3D" id="3.40.250.10">
    <property type="entry name" value="Rhodanese-like domain"/>
    <property type="match status" value="1"/>
</dbReference>
<dbReference type="PROSITE" id="PS50206">
    <property type="entry name" value="RHODANESE_3"/>
    <property type="match status" value="1"/>
</dbReference>
<feature type="chain" id="PRO_5042104447" description="Rhodanese domain-containing protein" evidence="1">
    <location>
        <begin position="21"/>
        <end position="170"/>
    </location>
</feature>
<reference evidence="3" key="1">
    <citation type="submission" date="2023-08" db="EMBL/GenBank/DDBJ databases">
        <authorList>
            <person name="Audoor S."/>
            <person name="Bilcke G."/>
        </authorList>
    </citation>
    <scope>NUCLEOTIDE SEQUENCE</scope>
</reference>
<dbReference type="Proteomes" id="UP001295423">
    <property type="component" value="Unassembled WGS sequence"/>
</dbReference>
<evidence type="ECO:0000256" key="1">
    <source>
        <dbReference type="SAM" id="SignalP"/>
    </source>
</evidence>
<accession>A0AAD2CGA6</accession>
<dbReference type="InterPro" id="IPR036873">
    <property type="entry name" value="Rhodanese-like_dom_sf"/>
</dbReference>
<dbReference type="SUPFAM" id="SSF52821">
    <property type="entry name" value="Rhodanese/Cell cycle control phosphatase"/>
    <property type="match status" value="1"/>
</dbReference>
<gene>
    <name evidence="3" type="ORF">CYCCA115_LOCUS2244</name>
</gene>
<keyword evidence="4" id="KW-1185">Reference proteome</keyword>
<feature type="signal peptide" evidence="1">
    <location>
        <begin position="1"/>
        <end position="20"/>
    </location>
</feature>
<protein>
    <recommendedName>
        <fullName evidence="2">Rhodanese domain-containing protein</fullName>
    </recommendedName>
</protein>
<dbReference type="InterPro" id="IPR001763">
    <property type="entry name" value="Rhodanese-like_dom"/>
</dbReference>
<organism evidence="3 4">
    <name type="scientific">Cylindrotheca closterium</name>
    <dbReference type="NCBI Taxonomy" id="2856"/>
    <lineage>
        <taxon>Eukaryota</taxon>
        <taxon>Sar</taxon>
        <taxon>Stramenopiles</taxon>
        <taxon>Ochrophyta</taxon>
        <taxon>Bacillariophyta</taxon>
        <taxon>Bacillariophyceae</taxon>
        <taxon>Bacillariophycidae</taxon>
        <taxon>Bacillariales</taxon>
        <taxon>Bacillariaceae</taxon>
        <taxon>Cylindrotheca</taxon>
    </lineage>
</organism>